<evidence type="ECO:0000313" key="2">
    <source>
        <dbReference type="EMBL" id="GII78647.1"/>
    </source>
</evidence>
<reference evidence="2" key="1">
    <citation type="submission" date="2021-01" db="EMBL/GenBank/DDBJ databases">
        <title>Whole genome shotgun sequence of Sphaerisporangium rufum NBRC 109079.</title>
        <authorList>
            <person name="Komaki H."/>
            <person name="Tamura T."/>
        </authorList>
    </citation>
    <scope>NUCLEOTIDE SEQUENCE</scope>
    <source>
        <strain evidence="2">NBRC 109079</strain>
    </source>
</reference>
<proteinExistence type="predicted"/>
<protein>
    <recommendedName>
        <fullName evidence="1">SnoaL-like domain-containing protein</fullName>
    </recommendedName>
</protein>
<dbReference type="Pfam" id="PF12680">
    <property type="entry name" value="SnoaL_2"/>
    <property type="match status" value="1"/>
</dbReference>
<evidence type="ECO:0000313" key="3">
    <source>
        <dbReference type="Proteomes" id="UP000655287"/>
    </source>
</evidence>
<dbReference type="GO" id="GO:0030638">
    <property type="term" value="P:polyketide metabolic process"/>
    <property type="evidence" value="ECO:0007669"/>
    <property type="project" value="InterPro"/>
</dbReference>
<gene>
    <name evidence="2" type="ORF">Sru01_36290</name>
</gene>
<name>A0A919R2U2_9ACTN</name>
<dbReference type="Gene3D" id="3.10.450.50">
    <property type="match status" value="1"/>
</dbReference>
<evidence type="ECO:0000259" key="1">
    <source>
        <dbReference type="Pfam" id="PF12680"/>
    </source>
</evidence>
<dbReference type="EMBL" id="BOOU01000052">
    <property type="protein sequence ID" value="GII78647.1"/>
    <property type="molecule type" value="Genomic_DNA"/>
</dbReference>
<dbReference type="PANTHER" id="PTHR38436">
    <property type="entry name" value="POLYKETIDE CYCLASE SNOAL-LIKE DOMAIN"/>
    <property type="match status" value="1"/>
</dbReference>
<dbReference type="AlphaFoldDB" id="A0A919R2U2"/>
<dbReference type="InterPro" id="IPR009959">
    <property type="entry name" value="Cyclase_SnoaL-like"/>
</dbReference>
<dbReference type="InterPro" id="IPR037401">
    <property type="entry name" value="SnoaL-like"/>
</dbReference>
<dbReference type="InterPro" id="IPR032710">
    <property type="entry name" value="NTF2-like_dom_sf"/>
</dbReference>
<sequence>MTDPREAVERLREAYNRHDLVALARSFGERAVLVSPDGIAEDRDEIASYYGVFMEAFPDTIVTPQTVGVYHDTLAAEFIITGTHEGPLLVAGGEIVPATGRPIAVRACSLSTVEDGLIASHRLYYDQLELGVQLGGDLRFAGPP</sequence>
<keyword evidence="3" id="KW-1185">Reference proteome</keyword>
<comment type="caution">
    <text evidence="2">The sequence shown here is derived from an EMBL/GenBank/DDBJ whole genome shotgun (WGS) entry which is preliminary data.</text>
</comment>
<organism evidence="2 3">
    <name type="scientific">Sphaerisporangium rufum</name>
    <dbReference type="NCBI Taxonomy" id="1381558"/>
    <lineage>
        <taxon>Bacteria</taxon>
        <taxon>Bacillati</taxon>
        <taxon>Actinomycetota</taxon>
        <taxon>Actinomycetes</taxon>
        <taxon>Streptosporangiales</taxon>
        <taxon>Streptosporangiaceae</taxon>
        <taxon>Sphaerisporangium</taxon>
    </lineage>
</organism>
<dbReference type="SUPFAM" id="SSF54427">
    <property type="entry name" value="NTF2-like"/>
    <property type="match status" value="1"/>
</dbReference>
<dbReference type="RefSeq" id="WP_203987297.1">
    <property type="nucleotide sequence ID" value="NZ_BOOU01000052.1"/>
</dbReference>
<dbReference type="PANTHER" id="PTHR38436:SF1">
    <property type="entry name" value="ESTER CYCLASE"/>
    <property type="match status" value="1"/>
</dbReference>
<feature type="domain" description="SnoaL-like" evidence="1">
    <location>
        <begin position="8"/>
        <end position="121"/>
    </location>
</feature>
<dbReference type="Proteomes" id="UP000655287">
    <property type="component" value="Unassembled WGS sequence"/>
</dbReference>
<accession>A0A919R2U2</accession>